<evidence type="ECO:0000313" key="4">
    <source>
        <dbReference type="Proteomes" id="UP000019849"/>
    </source>
</evidence>
<dbReference type="InterPro" id="IPR053733">
    <property type="entry name" value="Heme_Transport_Util_sf"/>
</dbReference>
<organism evidence="2 4">
    <name type="scientific">Aquamicrobium defluvii</name>
    <dbReference type="NCBI Taxonomy" id="69279"/>
    <lineage>
        <taxon>Bacteria</taxon>
        <taxon>Pseudomonadati</taxon>
        <taxon>Pseudomonadota</taxon>
        <taxon>Alphaproteobacteria</taxon>
        <taxon>Hyphomicrobiales</taxon>
        <taxon>Phyllobacteriaceae</taxon>
        <taxon>Aquamicrobium</taxon>
    </lineage>
</organism>
<accession>A0A011U0C6</accession>
<dbReference type="CDD" id="cd16830">
    <property type="entry name" value="HemS-like_N"/>
    <property type="match status" value="1"/>
</dbReference>
<comment type="caution">
    <text evidence="2">The sequence shown here is derived from an EMBL/GenBank/DDBJ whole genome shotgun (WGS) entry which is preliminary data.</text>
</comment>
<name>A0A011U0C6_9HYPH</name>
<protein>
    <submittedName>
        <fullName evidence="2">Iron transporter</fullName>
    </submittedName>
    <submittedName>
        <fullName evidence="3">Putative hemin transport protein</fullName>
    </submittedName>
</protein>
<dbReference type="RefSeq" id="WP_035023719.1">
    <property type="nucleotide sequence ID" value="NZ_KK073879.1"/>
</dbReference>
<dbReference type="STRING" id="69279.BG36_17820"/>
<dbReference type="GO" id="GO:0006826">
    <property type="term" value="P:iron ion transport"/>
    <property type="evidence" value="ECO:0007669"/>
    <property type="project" value="InterPro"/>
</dbReference>
<gene>
    <name evidence="2" type="ORF">BG36_17820</name>
    <name evidence="3" type="ORF">DES43_101211</name>
</gene>
<dbReference type="HOGENOM" id="CLU_034543_0_0_5"/>
<feature type="domain" description="Haemin-degrading HemS/ChuX" evidence="1">
    <location>
        <begin position="32"/>
        <end position="159"/>
    </location>
</feature>
<proteinExistence type="predicted"/>
<evidence type="ECO:0000313" key="5">
    <source>
        <dbReference type="Proteomes" id="UP000294958"/>
    </source>
</evidence>
<dbReference type="EMBL" id="SNZF01000001">
    <property type="protein sequence ID" value="TDR38143.1"/>
    <property type="molecule type" value="Genomic_DNA"/>
</dbReference>
<evidence type="ECO:0000259" key="1">
    <source>
        <dbReference type="Pfam" id="PF05171"/>
    </source>
</evidence>
<dbReference type="CDD" id="cd16831">
    <property type="entry name" value="HemS-like_C"/>
    <property type="match status" value="1"/>
</dbReference>
<reference evidence="3 5" key="2">
    <citation type="submission" date="2019-03" db="EMBL/GenBank/DDBJ databases">
        <title>Genomic Encyclopedia of Type Strains, Phase IV (KMG-IV): sequencing the most valuable type-strain genomes for metagenomic binning, comparative biology and taxonomic classification.</title>
        <authorList>
            <person name="Goeker M."/>
        </authorList>
    </citation>
    <scope>NUCLEOTIDE SEQUENCE [LARGE SCALE GENOMIC DNA]</scope>
    <source>
        <strain evidence="3 5">DSM 11603</strain>
    </source>
</reference>
<dbReference type="OrthoDB" id="316630at2"/>
<dbReference type="PATRIC" id="fig|69279.3.peg.786"/>
<dbReference type="SUPFAM" id="SSF144064">
    <property type="entry name" value="Heme iron utilization protein-like"/>
    <property type="match status" value="1"/>
</dbReference>
<evidence type="ECO:0000313" key="2">
    <source>
        <dbReference type="EMBL" id="EXL09832.1"/>
    </source>
</evidence>
<dbReference type="Gene3D" id="3.40.1570.10">
    <property type="entry name" value="HemS/ChuS/ChuX like domains"/>
    <property type="match status" value="2"/>
</dbReference>
<keyword evidence="5" id="KW-1185">Reference proteome</keyword>
<dbReference type="InterPro" id="IPR007845">
    <property type="entry name" value="HemS/ChuX_dom"/>
</dbReference>
<dbReference type="Pfam" id="PF05171">
    <property type="entry name" value="HemS"/>
    <property type="match status" value="2"/>
</dbReference>
<dbReference type="eggNOG" id="COG3720">
    <property type="taxonomic scope" value="Bacteria"/>
</dbReference>
<evidence type="ECO:0000313" key="3">
    <source>
        <dbReference type="EMBL" id="TDR38143.1"/>
    </source>
</evidence>
<dbReference type="AlphaFoldDB" id="A0A011U0C6"/>
<feature type="domain" description="Haemin-degrading HemS/ChuX" evidence="1">
    <location>
        <begin position="212"/>
        <end position="344"/>
    </location>
</feature>
<sequence>MDQRVKPSPFEIRRARTENPRMRERDLSAQLGISEAELLAAHCGHEVVRIDTRVAAVLSGLRGVGEVMALTRNESAVHEKIGVYDKISAGEHNALVLGRDIDLRIFPKAWAHGFAVEKRTGDDLRHSLQFFDRAGHAVHKIHLRNASNLYAFHKLVEELRSADQGLHIDIDPASEPDSASFEGASVDVEDLRERWGALMDVHQFFGMLRALKIGRLQAMRMVGPEYAWRVDEDAVAALMHHAAAEGLPIMCFVGNHGCIQIHTGPISSVKPMGPWLNVLDETFHLHLRLDHIAEVWGVRKPTRDGFVTSIEAYDSRGRMIIQFFGERHEGEMERDDWRFLAENLPKVPVSLPA</sequence>
<reference evidence="2 4" key="1">
    <citation type="submission" date="2014-02" db="EMBL/GenBank/DDBJ databases">
        <title>Aquamicrobium defluvii Genome sequencing.</title>
        <authorList>
            <person name="Wang X."/>
        </authorList>
    </citation>
    <scope>NUCLEOTIDE SEQUENCE [LARGE SCALE GENOMIC DNA]</scope>
    <source>
        <strain evidence="2 4">W13Z1</strain>
    </source>
</reference>
<dbReference type="EMBL" id="JENY01000004">
    <property type="protein sequence ID" value="EXL09832.1"/>
    <property type="molecule type" value="Genomic_DNA"/>
</dbReference>
<dbReference type="Proteomes" id="UP000019849">
    <property type="component" value="Unassembled WGS sequence"/>
</dbReference>
<dbReference type="Proteomes" id="UP000294958">
    <property type="component" value="Unassembled WGS sequence"/>
</dbReference>